<evidence type="ECO:0000313" key="2">
    <source>
        <dbReference type="Proteomes" id="UP000266861"/>
    </source>
</evidence>
<comment type="caution">
    <text evidence="1">The sequence shown here is derived from an EMBL/GenBank/DDBJ whole genome shotgun (WGS) entry which is preliminary data.</text>
</comment>
<proteinExistence type="predicted"/>
<dbReference type="EMBL" id="PQFF01000189">
    <property type="protein sequence ID" value="RHZ76154.1"/>
    <property type="molecule type" value="Genomic_DNA"/>
</dbReference>
<dbReference type="Proteomes" id="UP000266861">
    <property type="component" value="Unassembled WGS sequence"/>
</dbReference>
<protein>
    <submittedName>
        <fullName evidence="1">Uncharacterized protein</fullName>
    </submittedName>
</protein>
<gene>
    <name evidence="1" type="ORF">Glove_202g75</name>
</gene>
<name>A0A397ISS9_9GLOM</name>
<sequence length="113" mass="13188">MFTKNFDQYNQALMVYAQVCFLDIIAGLIPNTLSAICGELMGNSKDGKLGRWGNRSRNQCFRLEFYYEFENDQQPQYRENSFASRIHLDYNTGDKCSSYGNFLYEATVILKNY</sequence>
<keyword evidence="2" id="KW-1185">Reference proteome</keyword>
<evidence type="ECO:0000313" key="1">
    <source>
        <dbReference type="EMBL" id="RHZ76154.1"/>
    </source>
</evidence>
<accession>A0A397ISS9</accession>
<dbReference type="AlphaFoldDB" id="A0A397ISS9"/>
<organism evidence="1 2">
    <name type="scientific">Diversispora epigaea</name>
    <dbReference type="NCBI Taxonomy" id="1348612"/>
    <lineage>
        <taxon>Eukaryota</taxon>
        <taxon>Fungi</taxon>
        <taxon>Fungi incertae sedis</taxon>
        <taxon>Mucoromycota</taxon>
        <taxon>Glomeromycotina</taxon>
        <taxon>Glomeromycetes</taxon>
        <taxon>Diversisporales</taxon>
        <taxon>Diversisporaceae</taxon>
        <taxon>Diversispora</taxon>
    </lineage>
</organism>
<reference evidence="1 2" key="1">
    <citation type="submission" date="2018-08" db="EMBL/GenBank/DDBJ databases">
        <title>Genome and evolution of the arbuscular mycorrhizal fungus Diversispora epigaea (formerly Glomus versiforme) and its bacterial endosymbionts.</title>
        <authorList>
            <person name="Sun X."/>
            <person name="Fei Z."/>
            <person name="Harrison M."/>
        </authorList>
    </citation>
    <scope>NUCLEOTIDE SEQUENCE [LARGE SCALE GENOMIC DNA]</scope>
    <source>
        <strain evidence="1 2">IT104</strain>
    </source>
</reference>